<gene>
    <name evidence="1" type="ORF">JI746_16905</name>
</gene>
<dbReference type="RefSeq" id="WP_201691135.1">
    <property type="nucleotide sequence ID" value="NZ_JAEQND010000009.1"/>
</dbReference>
<dbReference type="EMBL" id="JAEQND010000009">
    <property type="protein sequence ID" value="MBL0426795.1"/>
    <property type="molecule type" value="Genomic_DNA"/>
</dbReference>
<evidence type="ECO:0000313" key="1">
    <source>
        <dbReference type="EMBL" id="MBL0426795.1"/>
    </source>
</evidence>
<evidence type="ECO:0000313" key="2">
    <source>
        <dbReference type="Proteomes" id="UP000622707"/>
    </source>
</evidence>
<keyword evidence="2" id="KW-1185">Reference proteome</keyword>
<proteinExistence type="predicted"/>
<accession>A0ABS1JT93</accession>
<organism evidence="1 2">
    <name type="scientific">Ramlibacter alkalitolerans</name>
    <dbReference type="NCBI Taxonomy" id="2039631"/>
    <lineage>
        <taxon>Bacteria</taxon>
        <taxon>Pseudomonadati</taxon>
        <taxon>Pseudomonadota</taxon>
        <taxon>Betaproteobacteria</taxon>
        <taxon>Burkholderiales</taxon>
        <taxon>Comamonadaceae</taxon>
        <taxon>Ramlibacter</taxon>
    </lineage>
</organism>
<sequence length="109" mass="11357">MTLGPVTAGWLLSQTGLDLAGASELITALQAQGALERIDLGWRVPAEPAVKRVPLSPVARLRGRLAQRFAWKQALAATIVCLGVSAALDHRMPADLGTLALPNLPAVSG</sequence>
<name>A0ABS1JT93_9BURK</name>
<comment type="caution">
    <text evidence="1">The sequence shown here is derived from an EMBL/GenBank/DDBJ whole genome shotgun (WGS) entry which is preliminary data.</text>
</comment>
<reference evidence="1 2" key="1">
    <citation type="journal article" date="2017" name="Int. J. Syst. Evol. Microbiol.">
        <title>Ramlibacter alkalitolerans sp. nov., alkali-tolerant bacterium isolated from soil of ginseng.</title>
        <authorList>
            <person name="Lee D.H."/>
            <person name="Cha C.J."/>
        </authorList>
    </citation>
    <scope>NUCLEOTIDE SEQUENCE [LARGE SCALE GENOMIC DNA]</scope>
    <source>
        <strain evidence="1 2">KACC 19305</strain>
    </source>
</reference>
<dbReference type="Proteomes" id="UP000622707">
    <property type="component" value="Unassembled WGS sequence"/>
</dbReference>
<protein>
    <submittedName>
        <fullName evidence="1">Uncharacterized protein</fullName>
    </submittedName>
</protein>